<dbReference type="Gene3D" id="3.40.50.1010">
    <property type="entry name" value="5'-nuclease"/>
    <property type="match status" value="1"/>
</dbReference>
<dbReference type="STRING" id="258533.BN977_03773"/>
<evidence type="ECO:0000313" key="2">
    <source>
        <dbReference type="Proteomes" id="UP000028870"/>
    </source>
</evidence>
<dbReference type="Gene3D" id="2.40.30.100">
    <property type="entry name" value="AF2212/PG0164-like"/>
    <property type="match status" value="1"/>
</dbReference>
<dbReference type="SUPFAM" id="SSF141694">
    <property type="entry name" value="AF2212/PG0164-like"/>
    <property type="match status" value="1"/>
</dbReference>
<evidence type="ECO:0000313" key="1">
    <source>
        <dbReference type="EMBL" id="CDO08953.1"/>
    </source>
</evidence>
<name>W9ATW0_MYCCO</name>
<dbReference type="EMBL" id="CCBB010000002">
    <property type="protein sequence ID" value="CDO08953.1"/>
    <property type="molecule type" value="Genomic_DNA"/>
</dbReference>
<comment type="caution">
    <text evidence="1">The sequence shown here is derived from an EMBL/GenBank/DDBJ whole genome shotgun (WGS) entry which is preliminary data.</text>
</comment>
<keyword evidence="2" id="KW-1185">Reference proteome</keyword>
<keyword evidence="1" id="KW-0670">Pyruvate</keyword>
<accession>W9ATW0</accession>
<reference evidence="1" key="2">
    <citation type="submission" date="2014-03" db="EMBL/GenBank/DDBJ databases">
        <authorList>
            <person name="Urmite Genomes"/>
        </authorList>
    </citation>
    <scope>NUCLEOTIDE SEQUENCE</scope>
    <source>
        <strain evidence="1">DSM 44829</strain>
    </source>
</reference>
<dbReference type="Pfam" id="PF08922">
    <property type="entry name" value="DUF1905"/>
    <property type="match status" value="1"/>
</dbReference>
<reference evidence="1" key="1">
    <citation type="submission" date="2014-03" db="EMBL/GenBank/DDBJ databases">
        <title>Draft Genome Sequence of Mycobacterium cosmeticum DSM 44829.</title>
        <authorList>
            <person name="Croce O."/>
            <person name="Robert C."/>
            <person name="Raoult D."/>
            <person name="Drancourt M."/>
        </authorList>
    </citation>
    <scope>NUCLEOTIDE SEQUENCE [LARGE SCALE GENOMIC DNA]</scope>
    <source>
        <strain evidence="1">DSM 44829</strain>
    </source>
</reference>
<dbReference type="AlphaFoldDB" id="W9ATW0"/>
<dbReference type="InterPro" id="IPR037079">
    <property type="entry name" value="AF2212/PG0164-like_sf"/>
</dbReference>
<gene>
    <name evidence="1" type="ORF">BN977_03773</name>
</gene>
<dbReference type="CDD" id="cd09873">
    <property type="entry name" value="PIN_Pae0151-like"/>
    <property type="match status" value="1"/>
</dbReference>
<protein>
    <submittedName>
        <fullName evidence="1">Pyruvate ferredoxin/flavodoxin oxidoreductase</fullName>
    </submittedName>
</protein>
<dbReference type="Proteomes" id="UP000028870">
    <property type="component" value="Unassembled WGS sequence"/>
</dbReference>
<dbReference type="InterPro" id="IPR015018">
    <property type="entry name" value="DUF1905"/>
</dbReference>
<proteinExistence type="predicted"/>
<dbReference type="InterPro" id="IPR044153">
    <property type="entry name" value="PIN_Pae0151-like"/>
</dbReference>
<organism evidence="1 2">
    <name type="scientific">Mycolicibacterium cosmeticum</name>
    <dbReference type="NCBI Taxonomy" id="258533"/>
    <lineage>
        <taxon>Bacteria</taxon>
        <taxon>Bacillati</taxon>
        <taxon>Actinomycetota</taxon>
        <taxon>Actinomycetes</taxon>
        <taxon>Mycobacteriales</taxon>
        <taxon>Mycobacteriaceae</taxon>
        <taxon>Mycolicibacterium</taxon>
    </lineage>
</organism>
<sequence>MSWSSSRQPSEEAIASELLPTQHPFSRVEAVEWEFEAEVFQWRGPAPYFFVATPPHVDDFLHAHHGELTYGWGVIPAHVRIGETEVTTSLIPKDGGYLVPLKIALRRPEGVDDGDHVRVRLTVGRHDVDEPKATGLNTFVIDAPVTIALATDGVTIPPQRSLTAPTLLRSQVLALVYDSVRRGQIEESAGRRVLDGVRRLGIRFLGDRSLEDHAWRLATELNWPDVHQAHYIALTQLQADALVTADDDLAAVAGSLVKTASVADILRG</sequence>
<dbReference type="eggNOG" id="ENOG5032ZPP">
    <property type="taxonomic scope" value="Bacteria"/>
</dbReference>